<reference evidence="1" key="1">
    <citation type="submission" date="2015-05" db="UniProtKB">
        <authorList>
            <consortium name="EnsemblMetazoa"/>
        </authorList>
    </citation>
    <scope>IDENTIFICATION</scope>
</reference>
<keyword evidence="2" id="KW-1185">Reference proteome</keyword>
<evidence type="ECO:0000313" key="1">
    <source>
        <dbReference type="EnsemblMetazoa" id="RPRC011475-PA"/>
    </source>
</evidence>
<protein>
    <submittedName>
        <fullName evidence="1">Uncharacterized protein</fullName>
    </submittedName>
</protein>
<accession>T1I5A6</accession>
<dbReference type="AlphaFoldDB" id="T1I5A6"/>
<dbReference type="Proteomes" id="UP000015103">
    <property type="component" value="Unassembled WGS sequence"/>
</dbReference>
<name>T1I5A6_RHOPR</name>
<organism evidence="1 2">
    <name type="scientific">Rhodnius prolixus</name>
    <name type="common">Triatomid bug</name>
    <dbReference type="NCBI Taxonomy" id="13249"/>
    <lineage>
        <taxon>Eukaryota</taxon>
        <taxon>Metazoa</taxon>
        <taxon>Ecdysozoa</taxon>
        <taxon>Arthropoda</taxon>
        <taxon>Hexapoda</taxon>
        <taxon>Insecta</taxon>
        <taxon>Pterygota</taxon>
        <taxon>Neoptera</taxon>
        <taxon>Paraneoptera</taxon>
        <taxon>Hemiptera</taxon>
        <taxon>Heteroptera</taxon>
        <taxon>Panheteroptera</taxon>
        <taxon>Cimicomorpha</taxon>
        <taxon>Reduviidae</taxon>
        <taxon>Triatominae</taxon>
        <taxon>Rhodnius</taxon>
    </lineage>
</organism>
<sequence length="136" mass="15756">MEGSFIARRTTMDMVKRTPYGISKSNDTIMPNKRPNRKDKVVQQNVCKALTEEIINNVVQIGTKPPKDTTNLVRISLTVKSKNINEKMTLDVHPTIEEILKDLINTIKKMQDSKEKPSKSNFIKRMFYFRPLTNLF</sequence>
<proteinExistence type="predicted"/>
<dbReference type="HOGENOM" id="CLU_1877974_0_0_1"/>
<dbReference type="InParanoid" id="T1I5A6"/>
<evidence type="ECO:0000313" key="2">
    <source>
        <dbReference type="Proteomes" id="UP000015103"/>
    </source>
</evidence>
<dbReference type="EMBL" id="ACPB03001608">
    <property type="status" value="NOT_ANNOTATED_CDS"/>
    <property type="molecule type" value="Genomic_DNA"/>
</dbReference>
<dbReference type="VEuPathDB" id="VectorBase:RPRC011475"/>
<dbReference type="EnsemblMetazoa" id="RPRC011475-RA">
    <property type="protein sequence ID" value="RPRC011475-PA"/>
    <property type="gene ID" value="RPRC011475"/>
</dbReference>